<protein>
    <submittedName>
        <fullName evidence="3">Universal stress protein</fullName>
    </submittedName>
</protein>
<keyword evidence="4" id="KW-1185">Reference proteome</keyword>
<dbReference type="PANTHER" id="PTHR46268:SF6">
    <property type="entry name" value="UNIVERSAL STRESS PROTEIN UP12"/>
    <property type="match status" value="1"/>
</dbReference>
<evidence type="ECO:0000313" key="3">
    <source>
        <dbReference type="EMBL" id="MBL7255977.1"/>
    </source>
</evidence>
<dbReference type="Gene3D" id="3.40.50.620">
    <property type="entry name" value="HUPs"/>
    <property type="match status" value="1"/>
</dbReference>
<dbReference type="EMBL" id="JAENHO010000004">
    <property type="protein sequence ID" value="MBL7255977.1"/>
    <property type="molecule type" value="Genomic_DNA"/>
</dbReference>
<evidence type="ECO:0000313" key="4">
    <source>
        <dbReference type="Proteomes" id="UP000598996"/>
    </source>
</evidence>
<comment type="caution">
    <text evidence="3">The sequence shown here is derived from an EMBL/GenBank/DDBJ whole genome shotgun (WGS) entry which is preliminary data.</text>
</comment>
<dbReference type="InterPro" id="IPR006016">
    <property type="entry name" value="UspA"/>
</dbReference>
<feature type="domain" description="UspA" evidence="2">
    <location>
        <begin position="11"/>
        <end position="147"/>
    </location>
</feature>
<evidence type="ECO:0000259" key="2">
    <source>
        <dbReference type="Pfam" id="PF00582"/>
    </source>
</evidence>
<name>A0ABS1VML2_9ACTN</name>
<comment type="similarity">
    <text evidence="1">Belongs to the universal stress protein A family.</text>
</comment>
<dbReference type="Pfam" id="PF00582">
    <property type="entry name" value="Usp"/>
    <property type="match status" value="1"/>
</dbReference>
<organism evidence="3 4">
    <name type="scientific">Paractinoplanes lichenicola</name>
    <dbReference type="NCBI Taxonomy" id="2802976"/>
    <lineage>
        <taxon>Bacteria</taxon>
        <taxon>Bacillati</taxon>
        <taxon>Actinomycetota</taxon>
        <taxon>Actinomycetes</taxon>
        <taxon>Micromonosporales</taxon>
        <taxon>Micromonosporaceae</taxon>
        <taxon>Paractinoplanes</taxon>
    </lineage>
</organism>
<dbReference type="CDD" id="cd00293">
    <property type="entry name" value="USP-like"/>
    <property type="match status" value="1"/>
</dbReference>
<dbReference type="InterPro" id="IPR014729">
    <property type="entry name" value="Rossmann-like_a/b/a_fold"/>
</dbReference>
<proteinExistence type="inferred from homology"/>
<dbReference type="Proteomes" id="UP000598996">
    <property type="component" value="Unassembled WGS sequence"/>
</dbReference>
<dbReference type="SUPFAM" id="SSF52402">
    <property type="entry name" value="Adenine nucleotide alpha hydrolases-like"/>
    <property type="match status" value="1"/>
</dbReference>
<dbReference type="RefSeq" id="WP_202992499.1">
    <property type="nucleotide sequence ID" value="NZ_JAENHO010000004.1"/>
</dbReference>
<accession>A0ABS1VML2</accession>
<reference evidence="3 4" key="1">
    <citation type="submission" date="2021-01" db="EMBL/GenBank/DDBJ databases">
        <title>Actinoplanes sp. nov. LDG1-01 isolated from lichen.</title>
        <authorList>
            <person name="Saeng-In P."/>
            <person name="Phongsopitanun W."/>
            <person name="Kanchanasin P."/>
            <person name="Yuki M."/>
            <person name="Kudo T."/>
            <person name="Ohkuma M."/>
            <person name="Tanasupawat S."/>
        </authorList>
    </citation>
    <scope>NUCLEOTIDE SEQUENCE [LARGE SCALE GENOMIC DNA]</scope>
    <source>
        <strain evidence="3 4">LDG1-01</strain>
    </source>
</reference>
<gene>
    <name evidence="3" type="ORF">JKJ07_16890</name>
</gene>
<dbReference type="PANTHER" id="PTHR46268">
    <property type="entry name" value="STRESS RESPONSE PROTEIN NHAX"/>
    <property type="match status" value="1"/>
</dbReference>
<sequence length="147" mass="15391">MGNDEPARTALLVGVDGSTSSLRAAAYAVGLARRQRCRLVVAYVRTPPPALLPLADGGGVAVTVNDVQDEVEQELRAAFAQEVPALGVDAHFVTRSGDPYGQLLELAKLVSADAVIVGRSTQPIHRIAGSLGAKLVRCGRWPVTVVP</sequence>
<evidence type="ECO:0000256" key="1">
    <source>
        <dbReference type="ARBA" id="ARBA00008791"/>
    </source>
</evidence>